<dbReference type="SUPFAM" id="SSF51905">
    <property type="entry name" value="FAD/NAD(P)-binding domain"/>
    <property type="match status" value="1"/>
</dbReference>
<dbReference type="SUPFAM" id="SSF54373">
    <property type="entry name" value="FAD-linked reductases, C-terminal domain"/>
    <property type="match status" value="1"/>
</dbReference>
<gene>
    <name evidence="3" type="ORF">NT6N_34190</name>
</gene>
<dbReference type="KEGG" id="osu:NT6N_34190"/>
<dbReference type="GO" id="GO:0016491">
    <property type="term" value="F:oxidoreductase activity"/>
    <property type="evidence" value="ECO:0007669"/>
    <property type="project" value="UniProtKB-KW"/>
</dbReference>
<name>A0AAT9FQU9_9BACT</name>
<dbReference type="InterPro" id="IPR036188">
    <property type="entry name" value="FAD/NAD-bd_sf"/>
</dbReference>
<accession>A0AAT9FQU9</accession>
<evidence type="ECO:0000259" key="2">
    <source>
        <dbReference type="Pfam" id="PF01266"/>
    </source>
</evidence>
<dbReference type="EMBL" id="AP026866">
    <property type="protein sequence ID" value="BDS08379.1"/>
    <property type="molecule type" value="Genomic_DNA"/>
</dbReference>
<dbReference type="Gene3D" id="3.50.50.60">
    <property type="entry name" value="FAD/NAD(P)-binding domain"/>
    <property type="match status" value="1"/>
</dbReference>
<dbReference type="GO" id="GO:0005737">
    <property type="term" value="C:cytoplasm"/>
    <property type="evidence" value="ECO:0007669"/>
    <property type="project" value="TreeGrafter"/>
</dbReference>
<protein>
    <submittedName>
        <fullName evidence="3">Glycine oxidase ThiO</fullName>
    </submittedName>
</protein>
<organism evidence="3">
    <name type="scientific">Oceaniferula spumae</name>
    <dbReference type="NCBI Taxonomy" id="2979115"/>
    <lineage>
        <taxon>Bacteria</taxon>
        <taxon>Pseudomonadati</taxon>
        <taxon>Verrucomicrobiota</taxon>
        <taxon>Verrucomicrobiia</taxon>
        <taxon>Verrucomicrobiales</taxon>
        <taxon>Verrucomicrobiaceae</taxon>
        <taxon>Oceaniferula</taxon>
    </lineage>
</organism>
<dbReference type="PANTHER" id="PTHR13847">
    <property type="entry name" value="SARCOSINE DEHYDROGENASE-RELATED"/>
    <property type="match status" value="1"/>
</dbReference>
<dbReference type="Gene3D" id="3.30.9.10">
    <property type="entry name" value="D-Amino Acid Oxidase, subunit A, domain 2"/>
    <property type="match status" value="1"/>
</dbReference>
<keyword evidence="1" id="KW-0560">Oxidoreductase</keyword>
<evidence type="ECO:0000313" key="3">
    <source>
        <dbReference type="EMBL" id="BDS08379.1"/>
    </source>
</evidence>
<sequence>MKTVAVVGAGITGCYTAYFLAKAGWQVELIDRTGVGSQATGSNPGGLNPLHGPGIPGVMSELALRSFALHESLHGEIAESSGIDPQCRVVSRLEIGMDESEVAAMQKSMDLYNATPGFSASWLEPEEILQKEPRLASGAVGGVLMEGNRMVNSPEYARAVAKSAQLLGANIHRAEVTGLKTSSSEVTHVLTSDGEIACDAVVMATGAWFDKASEWLDANLPVRPLKGQLLRAKLSGPELPFHITRGLIGIYQVADGSLWLGGTLEDCGFDGETTQAGRELILQGVSGIFPAIGELEILEQLTGFRPATPDKMPIVGPVPNWNNAFVASGGGPKGMLLSAGLAEVVSSYVLEQELDYSVDHFLPARFSGN</sequence>
<dbReference type="InterPro" id="IPR006076">
    <property type="entry name" value="FAD-dep_OxRdtase"/>
</dbReference>
<evidence type="ECO:0000256" key="1">
    <source>
        <dbReference type="ARBA" id="ARBA00023002"/>
    </source>
</evidence>
<dbReference type="AlphaFoldDB" id="A0AAT9FQU9"/>
<dbReference type="Pfam" id="PF01266">
    <property type="entry name" value="DAO"/>
    <property type="match status" value="1"/>
</dbReference>
<reference evidence="3" key="1">
    <citation type="submission" date="2024-07" db="EMBL/GenBank/DDBJ databases">
        <title>Complete genome sequence of Verrucomicrobiaceae bacterium NT6N.</title>
        <authorList>
            <person name="Huang C."/>
            <person name="Takami H."/>
            <person name="Hamasaki K."/>
        </authorList>
    </citation>
    <scope>NUCLEOTIDE SEQUENCE</scope>
    <source>
        <strain evidence="3">NT6N</strain>
    </source>
</reference>
<feature type="domain" description="FAD dependent oxidoreductase" evidence="2">
    <location>
        <begin position="4"/>
        <end position="346"/>
    </location>
</feature>
<proteinExistence type="predicted"/>
<dbReference type="PANTHER" id="PTHR13847:SF289">
    <property type="entry name" value="GLYCINE OXIDASE"/>
    <property type="match status" value="1"/>
</dbReference>